<evidence type="ECO:0000256" key="2">
    <source>
        <dbReference type="SAM" id="SignalP"/>
    </source>
</evidence>
<dbReference type="EMBL" id="CDSF01000090">
    <property type="protein sequence ID" value="CEO99380.1"/>
    <property type="molecule type" value="Genomic_DNA"/>
</dbReference>
<proteinExistence type="predicted"/>
<feature type="signal peptide" evidence="2">
    <location>
        <begin position="1"/>
        <end position="19"/>
    </location>
</feature>
<evidence type="ECO:0000256" key="1">
    <source>
        <dbReference type="SAM" id="Phobius"/>
    </source>
</evidence>
<keyword evidence="1" id="KW-0472">Membrane</keyword>
<evidence type="ECO:0000313" key="4">
    <source>
        <dbReference type="Proteomes" id="UP000039324"/>
    </source>
</evidence>
<sequence>MARLAVLALLALVVAQAVADPPSRDTGHRIADRIVKKEKEEKVKKEKEQNEKTIIGHGRDWVDLGVKKLKDTADAVKEVDSFAGSLVKAAGVGVTAIATAPSAYRWVKGVVMPEKKSTGSPIKDKLVSAKDALMKPAPVTVTTGAAMATAAIGGAAFTAAAIEIKKQVDGKKKKKEEPKQEAAASVSRAASEDASNMVLIVSIVLIVVGALVGLLAFCIAKRQDAASAPVAVVSAV</sequence>
<keyword evidence="1" id="KW-0812">Transmembrane</keyword>
<reference evidence="3 4" key="1">
    <citation type="submission" date="2015-02" db="EMBL/GenBank/DDBJ databases">
        <authorList>
            <person name="Chooi Y.-H."/>
        </authorList>
    </citation>
    <scope>NUCLEOTIDE SEQUENCE [LARGE SCALE GENOMIC DNA]</scope>
    <source>
        <strain evidence="3">E3</strain>
    </source>
</reference>
<name>A0A0G4IVP7_PLABS</name>
<accession>A0A0G4IVP7</accession>
<dbReference type="Proteomes" id="UP000039324">
    <property type="component" value="Unassembled WGS sequence"/>
</dbReference>
<keyword evidence="4" id="KW-1185">Reference proteome</keyword>
<keyword evidence="1" id="KW-1133">Transmembrane helix</keyword>
<feature type="transmembrane region" description="Helical" evidence="1">
    <location>
        <begin position="197"/>
        <end position="220"/>
    </location>
</feature>
<protein>
    <submittedName>
        <fullName evidence="3">Uncharacterized protein</fullName>
    </submittedName>
</protein>
<organism evidence="3 4">
    <name type="scientific">Plasmodiophora brassicae</name>
    <name type="common">Clubroot disease agent</name>
    <dbReference type="NCBI Taxonomy" id="37360"/>
    <lineage>
        <taxon>Eukaryota</taxon>
        <taxon>Sar</taxon>
        <taxon>Rhizaria</taxon>
        <taxon>Endomyxa</taxon>
        <taxon>Phytomyxea</taxon>
        <taxon>Plasmodiophorida</taxon>
        <taxon>Plasmodiophoridae</taxon>
        <taxon>Plasmodiophora</taxon>
    </lineage>
</organism>
<keyword evidence="2" id="KW-0732">Signal</keyword>
<dbReference type="AlphaFoldDB" id="A0A0G4IVP7"/>
<evidence type="ECO:0000313" key="3">
    <source>
        <dbReference type="EMBL" id="CEO99380.1"/>
    </source>
</evidence>
<gene>
    <name evidence="3" type="ORF">PBRA_001286</name>
</gene>
<feature type="chain" id="PRO_5005193144" evidence="2">
    <location>
        <begin position="20"/>
        <end position="236"/>
    </location>
</feature>